<dbReference type="GO" id="GO:0016787">
    <property type="term" value="F:hydrolase activity"/>
    <property type="evidence" value="ECO:0007669"/>
    <property type="project" value="UniProtKB-KW"/>
</dbReference>
<evidence type="ECO:0000256" key="2">
    <source>
        <dbReference type="ARBA" id="ARBA00022695"/>
    </source>
</evidence>
<evidence type="ECO:0000256" key="11">
    <source>
        <dbReference type="SAM" id="Phobius"/>
    </source>
</evidence>
<dbReference type="GO" id="GO:0016779">
    <property type="term" value="F:nucleotidyltransferase activity"/>
    <property type="evidence" value="ECO:0007669"/>
    <property type="project" value="UniProtKB-KW"/>
</dbReference>
<comment type="caution">
    <text evidence="13">The sequence shown here is derived from an EMBL/GenBank/DDBJ whole genome shotgun (WGS) entry which is preliminary data.</text>
</comment>
<dbReference type="STRING" id="133381.A0A2T9Y2G1"/>
<keyword evidence="7" id="KW-0255">Endonuclease</keyword>
<evidence type="ECO:0000256" key="10">
    <source>
        <dbReference type="ARBA" id="ARBA00023125"/>
    </source>
</evidence>
<organism evidence="13 14">
    <name type="scientific">Smittium megazygosporum</name>
    <dbReference type="NCBI Taxonomy" id="133381"/>
    <lineage>
        <taxon>Eukaryota</taxon>
        <taxon>Fungi</taxon>
        <taxon>Fungi incertae sedis</taxon>
        <taxon>Zoopagomycota</taxon>
        <taxon>Kickxellomycotina</taxon>
        <taxon>Harpellomycetes</taxon>
        <taxon>Harpellales</taxon>
        <taxon>Legeriomycetaceae</taxon>
        <taxon>Smittium</taxon>
    </lineage>
</organism>
<dbReference type="GO" id="GO:0005198">
    <property type="term" value="F:structural molecule activity"/>
    <property type="evidence" value="ECO:0007669"/>
    <property type="project" value="InterPro"/>
</dbReference>
<dbReference type="InterPro" id="IPR049912">
    <property type="entry name" value="CRESS_DNA_REP"/>
</dbReference>
<evidence type="ECO:0000256" key="6">
    <source>
        <dbReference type="ARBA" id="ARBA00022741"/>
    </source>
</evidence>
<evidence type="ECO:0000256" key="3">
    <source>
        <dbReference type="ARBA" id="ARBA00022705"/>
    </source>
</evidence>
<feature type="transmembrane region" description="Helical" evidence="11">
    <location>
        <begin position="194"/>
        <end position="216"/>
    </location>
</feature>
<evidence type="ECO:0000256" key="4">
    <source>
        <dbReference type="ARBA" id="ARBA00022722"/>
    </source>
</evidence>
<proteinExistence type="predicted"/>
<accession>A0A2T9Y2G1</accession>
<dbReference type="Proteomes" id="UP000245609">
    <property type="component" value="Unassembled WGS sequence"/>
</dbReference>
<evidence type="ECO:0000256" key="8">
    <source>
        <dbReference type="ARBA" id="ARBA00022801"/>
    </source>
</evidence>
<keyword evidence="9" id="KW-0190">Covalent protein-DNA linkage</keyword>
<name>A0A2T9Y2G1_9FUNG</name>
<dbReference type="Gene3D" id="3.40.1310.20">
    <property type="match status" value="1"/>
</dbReference>
<keyword evidence="10" id="KW-0238">DNA-binding</keyword>
<sequence>MLNLQAGKQKVLFLLDYRPDPELDAFVASPDIPTQSPNIAYSPNPSIVFGNAIATTSTSKITTTKTTTMHQYLTVDSFKPKSTSPLRFSALQFFLTYPKMDNTKDEVVKALIAKNIPILKYVVAKELHADKSSHIHVYIKFKDKINTTNPEFFDILGQHGHYETLKNRSKLLKYITVITQNSYSFCNVLLHVLFFYWLAFPLCNVPLHVLFCYWLADIS</sequence>
<feature type="domain" description="CRESS-DNA virus Rep endonuclease" evidence="12">
    <location>
        <begin position="87"/>
        <end position="188"/>
    </location>
</feature>
<dbReference type="GO" id="GO:0004519">
    <property type="term" value="F:endonuclease activity"/>
    <property type="evidence" value="ECO:0007669"/>
    <property type="project" value="UniProtKB-KW"/>
</dbReference>
<dbReference type="EMBL" id="MBFS01003472">
    <property type="protein sequence ID" value="PVU86503.1"/>
    <property type="molecule type" value="Genomic_DNA"/>
</dbReference>
<dbReference type="PROSITE" id="PS52020">
    <property type="entry name" value="CRESS_DNA_REP"/>
    <property type="match status" value="1"/>
</dbReference>
<keyword evidence="11" id="KW-1133">Transmembrane helix</keyword>
<dbReference type="GO" id="GO:0006260">
    <property type="term" value="P:DNA replication"/>
    <property type="evidence" value="ECO:0007669"/>
    <property type="project" value="UniProtKB-KW"/>
</dbReference>
<keyword evidence="2" id="KW-0548">Nucleotidyltransferase</keyword>
<keyword evidence="4" id="KW-0540">Nuclease</keyword>
<keyword evidence="6" id="KW-0547">Nucleotide-binding</keyword>
<keyword evidence="1" id="KW-0808">Transferase</keyword>
<evidence type="ECO:0000313" key="13">
    <source>
        <dbReference type="EMBL" id="PVU86503.1"/>
    </source>
</evidence>
<evidence type="ECO:0000259" key="12">
    <source>
        <dbReference type="PROSITE" id="PS52020"/>
    </source>
</evidence>
<evidence type="ECO:0000313" key="14">
    <source>
        <dbReference type="Proteomes" id="UP000245609"/>
    </source>
</evidence>
<dbReference type="GO" id="GO:0003677">
    <property type="term" value="F:DNA binding"/>
    <property type="evidence" value="ECO:0007669"/>
    <property type="project" value="UniProtKB-KW"/>
</dbReference>
<keyword evidence="8" id="KW-0378">Hydrolase</keyword>
<keyword evidence="11" id="KW-0472">Membrane</keyword>
<protein>
    <recommendedName>
        <fullName evidence="12">CRESS-DNA virus Rep endonuclease domain-containing protein</fullName>
    </recommendedName>
</protein>
<dbReference type="PRINTS" id="PR00228">
    <property type="entry name" value="GEMCOATCLVL1"/>
</dbReference>
<evidence type="ECO:0000256" key="1">
    <source>
        <dbReference type="ARBA" id="ARBA00022679"/>
    </source>
</evidence>
<keyword evidence="11" id="KW-0812">Transmembrane</keyword>
<keyword evidence="3" id="KW-0235">DNA replication</keyword>
<reference evidence="13 14" key="1">
    <citation type="journal article" date="2018" name="MBio">
        <title>Comparative Genomics Reveals the Core Gene Toolbox for the Fungus-Insect Symbiosis.</title>
        <authorList>
            <person name="Wang Y."/>
            <person name="Stata M."/>
            <person name="Wang W."/>
            <person name="Stajich J.E."/>
            <person name="White M.M."/>
            <person name="Moncalvo J.M."/>
        </authorList>
    </citation>
    <scope>NUCLEOTIDE SEQUENCE [LARGE SCALE GENOMIC DNA]</scope>
    <source>
        <strain evidence="13 14">SC-DP-2</strain>
    </source>
</reference>
<dbReference type="GO" id="GO:0000166">
    <property type="term" value="F:nucleotide binding"/>
    <property type="evidence" value="ECO:0007669"/>
    <property type="project" value="UniProtKB-KW"/>
</dbReference>
<dbReference type="GO" id="GO:0046872">
    <property type="term" value="F:metal ion binding"/>
    <property type="evidence" value="ECO:0007669"/>
    <property type="project" value="UniProtKB-KW"/>
</dbReference>
<gene>
    <name evidence="13" type="ORF">BB560_006698</name>
</gene>
<dbReference type="Pfam" id="PF00799">
    <property type="entry name" value="Gemini_AL1"/>
    <property type="match status" value="1"/>
</dbReference>
<dbReference type="AlphaFoldDB" id="A0A2T9Y2G1"/>
<evidence type="ECO:0000256" key="5">
    <source>
        <dbReference type="ARBA" id="ARBA00022723"/>
    </source>
</evidence>
<dbReference type="SUPFAM" id="SSF55464">
    <property type="entry name" value="Origin of replication-binding domain, RBD-like"/>
    <property type="match status" value="1"/>
</dbReference>
<evidence type="ECO:0000256" key="9">
    <source>
        <dbReference type="ARBA" id="ARBA00023124"/>
    </source>
</evidence>
<keyword evidence="5" id="KW-0479">Metal-binding</keyword>
<keyword evidence="14" id="KW-1185">Reference proteome</keyword>
<dbReference type="InterPro" id="IPR001301">
    <property type="entry name" value="Gemini_AL1_CLV"/>
</dbReference>
<evidence type="ECO:0000256" key="7">
    <source>
        <dbReference type="ARBA" id="ARBA00022759"/>
    </source>
</evidence>